<keyword evidence="3" id="KW-1185">Reference proteome</keyword>
<dbReference type="AlphaFoldDB" id="A0A081XRW4"/>
<dbReference type="eggNOG" id="COG0346">
    <property type="taxonomic scope" value="Bacteria"/>
</dbReference>
<dbReference type="InterPro" id="IPR037523">
    <property type="entry name" value="VOC_core"/>
</dbReference>
<dbReference type="Gene3D" id="3.10.180.10">
    <property type="entry name" value="2,3-Dihydroxybiphenyl 1,2-Dioxygenase, domain 1"/>
    <property type="match status" value="1"/>
</dbReference>
<dbReference type="InterPro" id="IPR004360">
    <property type="entry name" value="Glyas_Fos-R_dOase_dom"/>
</dbReference>
<dbReference type="EMBL" id="JFCB01000011">
    <property type="protein sequence ID" value="KES06287.1"/>
    <property type="molecule type" value="Genomic_DNA"/>
</dbReference>
<dbReference type="STRING" id="55952.BU52_14535"/>
<dbReference type="InterPro" id="IPR029068">
    <property type="entry name" value="Glyas_Bleomycin-R_OHBP_Dase"/>
</dbReference>
<evidence type="ECO:0000313" key="2">
    <source>
        <dbReference type="EMBL" id="KES06287.1"/>
    </source>
</evidence>
<evidence type="ECO:0000259" key="1">
    <source>
        <dbReference type="PROSITE" id="PS51819"/>
    </source>
</evidence>
<dbReference type="Pfam" id="PF00903">
    <property type="entry name" value="Glyoxalase"/>
    <property type="match status" value="1"/>
</dbReference>
<gene>
    <name evidence="2" type="ORF">BU52_14535</name>
</gene>
<dbReference type="Proteomes" id="UP000028341">
    <property type="component" value="Unassembled WGS sequence"/>
</dbReference>
<organism evidence="2 3">
    <name type="scientific">Streptomyces toyocaensis</name>
    <dbReference type="NCBI Taxonomy" id="55952"/>
    <lineage>
        <taxon>Bacteria</taxon>
        <taxon>Bacillati</taxon>
        <taxon>Actinomycetota</taxon>
        <taxon>Actinomycetes</taxon>
        <taxon>Kitasatosporales</taxon>
        <taxon>Streptomycetaceae</taxon>
        <taxon>Streptomyces</taxon>
    </lineage>
</organism>
<protein>
    <submittedName>
        <fullName evidence="2">Glyoxalase</fullName>
    </submittedName>
</protein>
<comment type="caution">
    <text evidence="2">The sequence shown here is derived from an EMBL/GenBank/DDBJ whole genome shotgun (WGS) entry which is preliminary data.</text>
</comment>
<dbReference type="PANTHER" id="PTHR36503">
    <property type="entry name" value="BLR2520 PROTEIN"/>
    <property type="match status" value="1"/>
</dbReference>
<reference evidence="2 3" key="1">
    <citation type="submission" date="2014-02" db="EMBL/GenBank/DDBJ databases">
        <title>The genome announcement of Streptomyces toyocaensis NRRL15009.</title>
        <authorList>
            <person name="Hong H.-J."/>
            <person name="Kwun M.J."/>
        </authorList>
    </citation>
    <scope>NUCLEOTIDE SEQUENCE [LARGE SCALE GENOMIC DNA]</scope>
    <source>
        <strain evidence="2 3">NRRL 15009</strain>
    </source>
</reference>
<feature type="domain" description="VOC" evidence="1">
    <location>
        <begin position="13"/>
        <end position="133"/>
    </location>
</feature>
<dbReference type="RefSeq" id="WP_051858187.1">
    <property type="nucleotide sequence ID" value="NZ_JBFADL010000004.1"/>
</dbReference>
<dbReference type="SUPFAM" id="SSF54593">
    <property type="entry name" value="Glyoxalase/Bleomycin resistance protein/Dihydroxybiphenyl dioxygenase"/>
    <property type="match status" value="1"/>
</dbReference>
<evidence type="ECO:0000313" key="3">
    <source>
        <dbReference type="Proteomes" id="UP000028341"/>
    </source>
</evidence>
<proteinExistence type="predicted"/>
<dbReference type="PROSITE" id="PS51819">
    <property type="entry name" value="VOC"/>
    <property type="match status" value="1"/>
</dbReference>
<dbReference type="PANTHER" id="PTHR36503:SF1">
    <property type="entry name" value="BLR2520 PROTEIN"/>
    <property type="match status" value="1"/>
</dbReference>
<accession>A0A081XRW4</accession>
<sequence length="133" mass="14275">MTHTTSDTAWPGNIGAITLFVEDLEATKRFYVEVFDLPVTFEDDDSAVFGFGNTLINLLRTAAAGELIDPAPVAGPDSGSRVQLTLAVADVDAKCEELAARGVTLLNGPMDRPWGIRTASFRDPGGHIWEIAQ</sequence>
<name>A0A081XRW4_STRTO</name>